<reference evidence="1" key="2">
    <citation type="submission" date="2020-06" db="EMBL/GenBank/DDBJ databases">
        <authorList>
            <person name="Sheffer M."/>
        </authorList>
    </citation>
    <scope>NUCLEOTIDE SEQUENCE</scope>
</reference>
<dbReference type="AlphaFoldDB" id="A0A8T0F689"/>
<protein>
    <submittedName>
        <fullName evidence="1">Uncharacterized protein</fullName>
    </submittedName>
</protein>
<sequence length="368" mass="41327">MEEEKAELPVFRIGKRQPLLVYPLHAKTKRYLGRNYVEYSKLKITPLSAAVICQQKSTTVSSTVSVTKSSTVSSTVSVAKSSTVSSTESVTKSSTVSSTSYYKKPQYFERNRFDHTYASPFPSAAAKASASKKKMSKYSKRRKSAQVDIPIPVSSAAESVTCEEKSEHSVSMSSSIAADKRNSELMKFVPVHIPKVPVSCAATLTTCQASEISTSKYSNELLEKPELPVDIFDDKKYPNPLLERLELPENIFDDNPLTEAQLEKERELTRAWLEDDKQFMGKYPDQLLEMPELPEDIFDDSPLTEAQLEKERELTRAWLEDDKQFMGFCGKGSSDFDIPMAPLPVYETPSVLGVKLDRLDEWAENNLI</sequence>
<dbReference type="EMBL" id="JABXBU010000030">
    <property type="protein sequence ID" value="KAF8784930.1"/>
    <property type="molecule type" value="Genomic_DNA"/>
</dbReference>
<dbReference type="Proteomes" id="UP000807504">
    <property type="component" value="Unassembled WGS sequence"/>
</dbReference>
<keyword evidence="2" id="KW-1185">Reference proteome</keyword>
<name>A0A8T0F689_ARGBR</name>
<reference evidence="1" key="1">
    <citation type="journal article" date="2020" name="bioRxiv">
        <title>Chromosome-level reference genome of the European wasp spider Argiope bruennichi: a resource for studies on range expansion and evolutionary adaptation.</title>
        <authorList>
            <person name="Sheffer M.M."/>
            <person name="Hoppe A."/>
            <person name="Krehenwinkel H."/>
            <person name="Uhl G."/>
            <person name="Kuss A.W."/>
            <person name="Jensen L."/>
            <person name="Jensen C."/>
            <person name="Gillespie R.G."/>
            <person name="Hoff K.J."/>
            <person name="Prost S."/>
        </authorList>
    </citation>
    <scope>NUCLEOTIDE SEQUENCE</scope>
</reference>
<proteinExistence type="predicted"/>
<organism evidence="1 2">
    <name type="scientific">Argiope bruennichi</name>
    <name type="common">Wasp spider</name>
    <name type="synonym">Aranea bruennichi</name>
    <dbReference type="NCBI Taxonomy" id="94029"/>
    <lineage>
        <taxon>Eukaryota</taxon>
        <taxon>Metazoa</taxon>
        <taxon>Ecdysozoa</taxon>
        <taxon>Arthropoda</taxon>
        <taxon>Chelicerata</taxon>
        <taxon>Arachnida</taxon>
        <taxon>Araneae</taxon>
        <taxon>Araneomorphae</taxon>
        <taxon>Entelegynae</taxon>
        <taxon>Araneoidea</taxon>
        <taxon>Araneidae</taxon>
        <taxon>Argiope</taxon>
    </lineage>
</organism>
<evidence type="ECO:0000313" key="1">
    <source>
        <dbReference type="EMBL" id="KAF8784930.1"/>
    </source>
</evidence>
<comment type="caution">
    <text evidence="1">The sequence shown here is derived from an EMBL/GenBank/DDBJ whole genome shotgun (WGS) entry which is preliminary data.</text>
</comment>
<evidence type="ECO:0000313" key="2">
    <source>
        <dbReference type="Proteomes" id="UP000807504"/>
    </source>
</evidence>
<accession>A0A8T0F689</accession>
<gene>
    <name evidence="1" type="ORF">HNY73_010537</name>
</gene>